<evidence type="ECO:0000313" key="3">
    <source>
        <dbReference type="EMBL" id="AAT77911.1"/>
    </source>
</evidence>
<feature type="region of interest" description="Disordered" evidence="1">
    <location>
        <begin position="116"/>
        <end position="149"/>
    </location>
</feature>
<dbReference type="EMBL" id="AC135595">
    <property type="protein sequence ID" value="AAT77911.1"/>
    <property type="molecule type" value="Genomic_DNA"/>
</dbReference>
<evidence type="ECO:0000313" key="4">
    <source>
        <dbReference type="Proteomes" id="UP000000763"/>
    </source>
</evidence>
<gene>
    <name evidence="3" type="primary">OSJNBa0028F23.14</name>
</gene>
<evidence type="ECO:0000259" key="2">
    <source>
        <dbReference type="Pfam" id="PF06882"/>
    </source>
</evidence>
<feature type="region of interest" description="Disordered" evidence="1">
    <location>
        <begin position="1"/>
        <end position="72"/>
    </location>
</feature>
<dbReference type="Pfam" id="PF06882">
    <property type="entry name" value="DUF1263"/>
    <property type="match status" value="1"/>
</dbReference>
<dbReference type="AlphaFoldDB" id="Q10BN9"/>
<proteinExistence type="predicted"/>
<reference evidence="4" key="1">
    <citation type="journal article" date="2005" name="Nature">
        <title>The map-based sequence of the rice genome.</title>
        <authorList>
            <consortium name="International rice genome sequencing project (IRGSP)"/>
            <person name="Matsumoto T."/>
            <person name="Wu J."/>
            <person name="Kanamori H."/>
            <person name="Katayose Y."/>
            <person name="Fujisawa M."/>
            <person name="Namiki N."/>
            <person name="Mizuno H."/>
            <person name="Yamamoto K."/>
            <person name="Antonio B.A."/>
            <person name="Baba T."/>
            <person name="Sakata K."/>
            <person name="Nagamura Y."/>
            <person name="Aoki H."/>
            <person name="Arikawa K."/>
            <person name="Arita K."/>
            <person name="Bito T."/>
            <person name="Chiden Y."/>
            <person name="Fujitsuka N."/>
            <person name="Fukunaka R."/>
            <person name="Hamada M."/>
            <person name="Harada C."/>
            <person name="Hayashi A."/>
            <person name="Hijishita S."/>
            <person name="Honda M."/>
            <person name="Hosokawa S."/>
            <person name="Ichikawa Y."/>
            <person name="Idonuma A."/>
            <person name="Iijima M."/>
            <person name="Ikeda M."/>
            <person name="Ikeno M."/>
            <person name="Ito K."/>
            <person name="Ito S."/>
            <person name="Ito T."/>
            <person name="Ito Y."/>
            <person name="Ito Y."/>
            <person name="Iwabuchi A."/>
            <person name="Kamiya K."/>
            <person name="Karasawa W."/>
            <person name="Kurita K."/>
            <person name="Katagiri S."/>
            <person name="Kikuta A."/>
            <person name="Kobayashi H."/>
            <person name="Kobayashi N."/>
            <person name="Machita K."/>
            <person name="Maehara T."/>
            <person name="Masukawa M."/>
            <person name="Mizubayashi T."/>
            <person name="Mukai Y."/>
            <person name="Nagasaki H."/>
            <person name="Nagata Y."/>
            <person name="Naito S."/>
            <person name="Nakashima M."/>
            <person name="Nakama Y."/>
            <person name="Nakamichi Y."/>
            <person name="Nakamura M."/>
            <person name="Meguro A."/>
            <person name="Negishi M."/>
            <person name="Ohta I."/>
            <person name="Ohta T."/>
            <person name="Okamoto M."/>
            <person name="Ono N."/>
            <person name="Saji S."/>
            <person name="Sakaguchi M."/>
            <person name="Sakai K."/>
            <person name="Shibata M."/>
            <person name="Shimokawa T."/>
            <person name="Song J."/>
            <person name="Takazaki Y."/>
            <person name="Terasawa K."/>
            <person name="Tsugane M."/>
            <person name="Tsuji K."/>
            <person name="Ueda S."/>
            <person name="Waki K."/>
            <person name="Yamagata H."/>
            <person name="Yamamoto M."/>
            <person name="Yamamoto S."/>
            <person name="Yamane H."/>
            <person name="Yoshiki S."/>
            <person name="Yoshihara R."/>
            <person name="Yukawa K."/>
            <person name="Zhong H."/>
            <person name="Yano M."/>
            <person name="Yuan Q."/>
            <person name="Ouyang S."/>
            <person name="Liu J."/>
            <person name="Jones K.M."/>
            <person name="Gansberger K."/>
            <person name="Moffat K."/>
            <person name="Hill J."/>
            <person name="Bera J."/>
            <person name="Fadrosh D."/>
            <person name="Jin S."/>
            <person name="Johri S."/>
            <person name="Kim M."/>
            <person name="Overton L."/>
            <person name="Reardon M."/>
            <person name="Tsitrin T."/>
            <person name="Vuong H."/>
            <person name="Weaver B."/>
            <person name="Ciecko A."/>
            <person name="Tallon L."/>
            <person name="Jackson J."/>
            <person name="Pai G."/>
            <person name="Aken S.V."/>
            <person name="Utterback T."/>
            <person name="Reidmuller S."/>
            <person name="Feldblyum T."/>
            <person name="Hsiao J."/>
            <person name="Zismann V."/>
            <person name="Iobst S."/>
            <person name="de Vazeille A.R."/>
            <person name="Buell C.R."/>
            <person name="Ying K."/>
            <person name="Li Y."/>
            <person name="Lu T."/>
            <person name="Huang Y."/>
            <person name="Zhao Q."/>
            <person name="Feng Q."/>
            <person name="Zhang L."/>
            <person name="Zhu J."/>
            <person name="Weng Q."/>
            <person name="Mu J."/>
            <person name="Lu Y."/>
            <person name="Fan D."/>
            <person name="Liu Y."/>
            <person name="Guan J."/>
            <person name="Zhang Y."/>
            <person name="Yu S."/>
            <person name="Liu X."/>
            <person name="Zhang Y."/>
            <person name="Hong G."/>
            <person name="Han B."/>
            <person name="Choisne N."/>
            <person name="Demange N."/>
            <person name="Orjeda G."/>
            <person name="Samain S."/>
            <person name="Cattolico L."/>
            <person name="Pelletier E."/>
            <person name="Couloux A."/>
            <person name="Segurens B."/>
            <person name="Wincker P."/>
            <person name="D'Hont A."/>
            <person name="Scarpelli C."/>
            <person name="Weissenbach J."/>
            <person name="Salanoubat M."/>
            <person name="Quetier F."/>
            <person name="Yu Y."/>
            <person name="Kim H.R."/>
            <person name="Rambo T."/>
            <person name="Currie J."/>
            <person name="Collura K."/>
            <person name="Luo M."/>
            <person name="Yang T."/>
            <person name="Ammiraju J.S.S."/>
            <person name="Engler F."/>
            <person name="Soderlund C."/>
            <person name="Wing R.A."/>
            <person name="Palmer L.E."/>
            <person name="de la Bastide M."/>
            <person name="Spiegel L."/>
            <person name="Nascimento L."/>
            <person name="Zutavern T."/>
            <person name="O'Shaughnessy A."/>
            <person name="Dike S."/>
            <person name="Dedhia N."/>
            <person name="Preston R."/>
            <person name="Balija V."/>
            <person name="McCombie W.R."/>
            <person name="Chow T."/>
            <person name="Chen H."/>
            <person name="Chung M."/>
            <person name="Chen C."/>
            <person name="Shaw J."/>
            <person name="Wu H."/>
            <person name="Hsiao K."/>
            <person name="Chao Y."/>
            <person name="Chu M."/>
            <person name="Cheng C."/>
            <person name="Hour A."/>
            <person name="Lee P."/>
            <person name="Lin S."/>
            <person name="Lin Y."/>
            <person name="Liou J."/>
            <person name="Liu S."/>
            <person name="Hsing Y."/>
            <person name="Raghuvanshi S."/>
            <person name="Mohanty A."/>
            <person name="Bharti A.K."/>
            <person name="Gaur A."/>
            <person name="Gupta V."/>
            <person name="Kumar D."/>
            <person name="Ravi V."/>
            <person name="Vij S."/>
            <person name="Kapur A."/>
            <person name="Khurana P."/>
            <person name="Khurana P."/>
            <person name="Khurana J.P."/>
            <person name="Tyagi A.K."/>
            <person name="Gaikwad K."/>
            <person name="Singh A."/>
            <person name="Dalal V."/>
            <person name="Srivastava S."/>
            <person name="Dixit A."/>
            <person name="Pal A.K."/>
            <person name="Ghazi I.A."/>
            <person name="Yadav M."/>
            <person name="Pandit A."/>
            <person name="Bhargava A."/>
            <person name="Sureshbabu K."/>
            <person name="Batra K."/>
            <person name="Sharma T.R."/>
            <person name="Mohapatra T."/>
            <person name="Singh N.K."/>
            <person name="Messing J."/>
            <person name="Nelson A.B."/>
            <person name="Fuks G."/>
            <person name="Kavchok S."/>
            <person name="Keizer G."/>
            <person name="Linton E."/>
            <person name="Llaca V."/>
            <person name="Song R."/>
            <person name="Tanyolac B."/>
            <person name="Young S."/>
            <person name="Ho-Il K."/>
            <person name="Hahn J.H."/>
            <person name="Sangsakoo G."/>
            <person name="Vanavichit A."/>
            <person name="de Mattos Luiz.A.T."/>
            <person name="Zimmer P.D."/>
            <person name="Malone G."/>
            <person name="Dellagostin O."/>
            <person name="de Oliveira A.C."/>
            <person name="Bevan M."/>
            <person name="Bancroft I."/>
            <person name="Minx P."/>
            <person name="Cordum H."/>
            <person name="Wilson R."/>
            <person name="Cheng Z."/>
            <person name="Jin W."/>
            <person name="Jiang J."/>
            <person name="Leong S.A."/>
            <person name="Iwama H."/>
            <person name="Gojobori T."/>
            <person name="Itoh T."/>
            <person name="Niimura Y."/>
            <person name="Fujii Y."/>
            <person name="Habara T."/>
            <person name="Sakai H."/>
            <person name="Sato Y."/>
            <person name="Wilson G."/>
            <person name="Kumar K."/>
            <person name="McCouch S."/>
            <person name="Juretic N."/>
            <person name="Hoen D."/>
            <person name="Wright S."/>
            <person name="Bruskiewich R."/>
            <person name="Bureau T."/>
            <person name="Miyao A."/>
            <person name="Hirochika H."/>
            <person name="Nishikawa T."/>
            <person name="Kadowaki K."/>
            <person name="Sugiura M."/>
            <person name="Burr B."/>
            <person name="Sasaki T."/>
        </authorList>
    </citation>
    <scope>NUCLEOTIDE SEQUENCE [LARGE SCALE GENOMIC DNA]</scope>
    <source>
        <strain evidence="4">cv. Nipponbare</strain>
    </source>
</reference>
<dbReference type="Proteomes" id="UP000000763">
    <property type="component" value="Chromosome 3"/>
</dbReference>
<organism evidence="3 4">
    <name type="scientific">Oryza sativa subsp. japonica</name>
    <name type="common">Rice</name>
    <dbReference type="NCBI Taxonomy" id="39947"/>
    <lineage>
        <taxon>Eukaryota</taxon>
        <taxon>Viridiplantae</taxon>
        <taxon>Streptophyta</taxon>
        <taxon>Embryophyta</taxon>
        <taxon>Tracheophyta</taxon>
        <taxon>Spermatophyta</taxon>
        <taxon>Magnoliopsida</taxon>
        <taxon>Liliopsida</taxon>
        <taxon>Poales</taxon>
        <taxon>Poaceae</taxon>
        <taxon>BOP clade</taxon>
        <taxon>Oryzoideae</taxon>
        <taxon>Oryzeae</taxon>
        <taxon>Oryzinae</taxon>
        <taxon>Oryza</taxon>
        <taxon>Oryza sativa</taxon>
    </lineage>
</organism>
<feature type="domain" description="DUF1263" evidence="2">
    <location>
        <begin position="140"/>
        <end position="166"/>
    </location>
</feature>
<protein>
    <recommendedName>
        <fullName evidence="2">DUF1263 domain-containing protein</fullName>
    </recommendedName>
</protein>
<sequence length="174" mass="17633">MASGGGMRSPAMAIGGAGGGGSRRRRRTAEAAARLGSALGGRGRGKEGRSASPRVGRCGGRRRRATGERRRWADELRDLLGNKMGGIRGRGVVHGGRKPWPKAAVVVVLTGVRGDAGSGDGFGRADSGRGGSPDGERGGVDGVSTPAPARDECLEALIIPTGRGEACERPPVAT</sequence>
<name>Q10BN9_ORYSJ</name>
<reference evidence="4" key="2">
    <citation type="journal article" date="2008" name="Nucleic Acids Res.">
        <title>The rice annotation project database (RAP-DB): 2008 update.</title>
        <authorList>
            <consortium name="The rice annotation project (RAP)"/>
        </authorList>
    </citation>
    <scope>GENOME REANNOTATION</scope>
    <source>
        <strain evidence="4">cv. Nipponbare</strain>
    </source>
</reference>
<accession>Q10BN9</accession>
<feature type="compositionally biased region" description="Gly residues" evidence="1">
    <location>
        <begin position="116"/>
        <end position="133"/>
    </location>
</feature>
<evidence type="ECO:0000256" key="1">
    <source>
        <dbReference type="SAM" id="MobiDB-lite"/>
    </source>
</evidence>
<dbReference type="InterPro" id="IPR010685">
    <property type="entry name" value="DUF1263"/>
</dbReference>